<evidence type="ECO:0000313" key="4">
    <source>
        <dbReference type="Proteomes" id="UP000182045"/>
    </source>
</evidence>
<gene>
    <name evidence="1" type="ORF">Ga0058931_1852</name>
    <name evidence="2" type="ORF">HLUCCA05_04115</name>
</gene>
<evidence type="ECO:0008006" key="5">
    <source>
        <dbReference type="Google" id="ProtNLM"/>
    </source>
</evidence>
<sequence length="227" mass="25676">MIDTDLVGIGLYTASEAQRLLGVPTTKIKRWLHGYERNGICYEALWTPQVDLQDNRVYLSFYDLMEVRAANQFILAGVSPQTVRRAIVLARDLVDNERPLSTTRFRTDGRTIFLEIAQGEEDKKLLDLFKRQYAFSKIMERSLKDVEFEGISPKRWWVQSQNAGIVIDPSVSFGQPIEHETGIPTSVLANAVTAEGSISKAAKAWMVDKKHIQRAVNFENSFHGMAA</sequence>
<name>A0A0P7WCW8_9RHOB</name>
<proteinExistence type="predicted"/>
<reference evidence="1 4" key="2">
    <citation type="submission" date="2016-01" db="EMBL/GenBank/DDBJ databases">
        <authorList>
            <person name="Varghese N."/>
        </authorList>
    </citation>
    <scope>NUCLEOTIDE SEQUENCE [LARGE SCALE GENOMIC DNA]</scope>
    <source>
        <strain evidence="1 4">HL-91</strain>
    </source>
</reference>
<evidence type="ECO:0000313" key="1">
    <source>
        <dbReference type="EMBL" id="CUX81584.1"/>
    </source>
</evidence>
<dbReference type="Proteomes" id="UP000050413">
    <property type="component" value="Unassembled WGS sequence"/>
</dbReference>
<dbReference type="EMBL" id="FBYC01000004">
    <property type="protein sequence ID" value="CUX81584.1"/>
    <property type="molecule type" value="Genomic_DNA"/>
</dbReference>
<comment type="caution">
    <text evidence="2">The sequence shown here is derived from an EMBL/GenBank/DDBJ whole genome shotgun (WGS) entry which is preliminary data.</text>
</comment>
<dbReference type="RefSeq" id="WP_072246079.1">
    <property type="nucleotide sequence ID" value="NZ_FBYC01000004.1"/>
</dbReference>
<keyword evidence="4" id="KW-1185">Reference proteome</keyword>
<dbReference type="Proteomes" id="UP000182045">
    <property type="component" value="Unassembled WGS sequence"/>
</dbReference>
<evidence type="ECO:0000313" key="2">
    <source>
        <dbReference type="EMBL" id="KPP95863.1"/>
    </source>
</evidence>
<evidence type="ECO:0000313" key="3">
    <source>
        <dbReference type="Proteomes" id="UP000050413"/>
    </source>
</evidence>
<dbReference type="OrthoDB" id="940717at2"/>
<dbReference type="EMBL" id="LJSG01000002">
    <property type="protein sequence ID" value="KPP95863.1"/>
    <property type="molecule type" value="Genomic_DNA"/>
</dbReference>
<organism evidence="2 3">
    <name type="scientific">Roseibaca calidilacus</name>
    <dbReference type="NCBI Taxonomy" id="1666912"/>
    <lineage>
        <taxon>Bacteria</taxon>
        <taxon>Pseudomonadati</taxon>
        <taxon>Pseudomonadota</taxon>
        <taxon>Alphaproteobacteria</taxon>
        <taxon>Rhodobacterales</taxon>
        <taxon>Paracoccaceae</taxon>
        <taxon>Roseinatronobacter</taxon>
    </lineage>
</organism>
<dbReference type="AlphaFoldDB" id="A0A0P7WCW8"/>
<accession>A0A0P7WCW8</accession>
<reference evidence="2 3" key="1">
    <citation type="submission" date="2015-09" db="EMBL/GenBank/DDBJ databases">
        <title>Identification and resolution of microdiversity through metagenomic sequencing of parallel consortia.</title>
        <authorList>
            <person name="Nelson W.C."/>
            <person name="Romine M.F."/>
            <person name="Lindemann S.R."/>
        </authorList>
    </citation>
    <scope>NUCLEOTIDE SEQUENCE [LARGE SCALE GENOMIC DNA]</scope>
    <source>
        <strain evidence="2">HL-91</strain>
    </source>
</reference>
<protein>
    <recommendedName>
        <fullName evidence="5">DUF433 domain-containing protein</fullName>
    </recommendedName>
</protein>